<dbReference type="InterPro" id="IPR036812">
    <property type="entry name" value="NAD(P)_OxRdtase_dom_sf"/>
</dbReference>
<evidence type="ECO:0000313" key="9">
    <source>
        <dbReference type="EMBL" id="WYJ94585.1"/>
    </source>
</evidence>
<evidence type="ECO:0000256" key="2">
    <source>
        <dbReference type="ARBA" id="ARBA00022857"/>
    </source>
</evidence>
<evidence type="ECO:0000259" key="7">
    <source>
        <dbReference type="Pfam" id="PF00248"/>
    </source>
</evidence>
<evidence type="ECO:0000313" key="8">
    <source>
        <dbReference type="EMBL" id="OUZ30493.1"/>
    </source>
</evidence>
<dbReference type="RefSeq" id="WP_087641846.1">
    <property type="nucleotide sequence ID" value="NZ_CP147246.1"/>
</dbReference>
<feature type="binding site" evidence="5">
    <location>
        <position position="115"/>
    </location>
    <ligand>
        <name>substrate</name>
    </ligand>
</feature>
<dbReference type="GO" id="GO:0016616">
    <property type="term" value="F:oxidoreductase activity, acting on the CH-OH group of donors, NAD or NADP as acceptor"/>
    <property type="evidence" value="ECO:0007669"/>
    <property type="project" value="UniProtKB-ARBA"/>
</dbReference>
<reference evidence="9" key="2">
    <citation type="submission" date="2017-05" db="EMBL/GenBank/DDBJ databases">
        <authorList>
            <consortium name="The Broad Institute Genomics Platform"/>
            <consortium name="The Broad Institute Genomic Center for Infectious Diseases"/>
            <person name="Earl A."/>
            <person name="Manson A."/>
            <person name="Schwartman J."/>
            <person name="Gilmore M."/>
            <person name="Abouelleil A."/>
            <person name="Cao P."/>
            <person name="Chapman S."/>
            <person name="Cusick C."/>
            <person name="Shea T."/>
            <person name="Young S."/>
            <person name="Neafsey D."/>
            <person name="Nusbaum C."/>
            <person name="Birren B."/>
        </authorList>
    </citation>
    <scope>NUCLEOTIDE SEQUENCE</scope>
    <source>
        <strain evidence="9">9D6_DIV0238</strain>
    </source>
</reference>
<organism evidence="8">
    <name type="scientific">Candidatus Enterococcus dunnyi</name>
    <dbReference type="NCBI Taxonomy" id="1834192"/>
    <lineage>
        <taxon>Bacteria</taxon>
        <taxon>Bacillati</taxon>
        <taxon>Bacillota</taxon>
        <taxon>Bacilli</taxon>
        <taxon>Lactobacillales</taxon>
        <taxon>Enterococcaceae</taxon>
        <taxon>Enterococcus</taxon>
    </lineage>
</organism>
<dbReference type="Proteomes" id="UP000196151">
    <property type="component" value="Chromosome"/>
</dbReference>
<sequence>MIHSLTDTILLNNGVKIPGFGLGVFQVSNEDTIFSVQKAIEAGYISIDTAQIYGNEEGVGEGIRRGLAATGKKREDLFITTKIWNHQLDYDQTITAFNESLLKLGLDYVDLYLTHWPGNNEYLTSWKAMEELYIAGKIKAIGVSNFEIHHLETLLETAKVTPVLNQVELHPRMAQKEMRSFLQEKGIAIEAWSPLMQGQLLQEPTILTLAEKYHKSAAQIILRWHVQNEIIVIPKSIKEERIASNADLFDFELSTEDLALIDQLDNGTRVGPHPDTFFFE</sequence>
<evidence type="ECO:0000256" key="5">
    <source>
        <dbReference type="PIRSR" id="PIRSR000097-2"/>
    </source>
</evidence>
<reference evidence="8" key="1">
    <citation type="submission" date="2017-05" db="EMBL/GenBank/DDBJ databases">
        <title>The Genome Sequence of Enterococcus sp. 9D6_DIV0238.</title>
        <authorList>
            <consortium name="The Broad Institute Genomics Platform"/>
            <consortium name="The Broad Institute Genomic Center for Infectious Diseases"/>
            <person name="Earl A."/>
            <person name="Manson A."/>
            <person name="Schwartman J."/>
            <person name="Gilmore M."/>
            <person name="Abouelleil A."/>
            <person name="Cao P."/>
            <person name="Chapman S."/>
            <person name="Cusick C."/>
            <person name="Shea T."/>
            <person name="Young S."/>
            <person name="Neafsey D."/>
            <person name="Nusbaum C."/>
            <person name="Birren B."/>
        </authorList>
    </citation>
    <scope>NUCLEOTIDE SEQUENCE [LARGE SCALE GENOMIC DNA]</scope>
    <source>
        <strain evidence="8">9D6_DIV0238</strain>
    </source>
</reference>
<dbReference type="InterPro" id="IPR020471">
    <property type="entry name" value="AKR"/>
</dbReference>
<protein>
    <recommendedName>
        <fullName evidence="7">NADP-dependent oxidoreductase domain-containing protein</fullName>
    </recommendedName>
</protein>
<dbReference type="PANTHER" id="PTHR43827">
    <property type="entry name" value="2,5-DIKETO-D-GLUCONIC ACID REDUCTASE"/>
    <property type="match status" value="1"/>
</dbReference>
<dbReference type="OrthoDB" id="9804790at2"/>
<feature type="active site" description="Proton donor" evidence="4">
    <location>
        <position position="53"/>
    </location>
</feature>
<dbReference type="PRINTS" id="PR00069">
    <property type="entry name" value="ALDKETRDTASE"/>
</dbReference>
<dbReference type="EMBL" id="NIBQ01000003">
    <property type="protein sequence ID" value="OUZ30493.1"/>
    <property type="molecule type" value="Genomic_DNA"/>
</dbReference>
<dbReference type="FunFam" id="3.20.20.100:FF:000015">
    <property type="entry name" value="Oxidoreductase, aldo/keto reductase family"/>
    <property type="match status" value="1"/>
</dbReference>
<dbReference type="Pfam" id="PF00248">
    <property type="entry name" value="Aldo_ket_red"/>
    <property type="match status" value="1"/>
</dbReference>
<dbReference type="AlphaFoldDB" id="A0A200IZU3"/>
<dbReference type="SUPFAM" id="SSF51430">
    <property type="entry name" value="NAD(P)-linked oxidoreductase"/>
    <property type="match status" value="1"/>
</dbReference>
<accession>A0A200IZU3</accession>
<dbReference type="InterPro" id="IPR023210">
    <property type="entry name" value="NADP_OxRdtase_dom"/>
</dbReference>
<dbReference type="PROSITE" id="PS00062">
    <property type="entry name" value="ALDOKETO_REDUCTASE_2"/>
    <property type="match status" value="1"/>
</dbReference>
<evidence type="ECO:0000313" key="10">
    <source>
        <dbReference type="Proteomes" id="UP000196151"/>
    </source>
</evidence>
<dbReference type="Gene3D" id="3.20.20.100">
    <property type="entry name" value="NADP-dependent oxidoreductase domain"/>
    <property type="match status" value="1"/>
</dbReference>
<dbReference type="PIRSF" id="PIRSF000097">
    <property type="entry name" value="AKR"/>
    <property type="match status" value="1"/>
</dbReference>
<evidence type="ECO:0000256" key="3">
    <source>
        <dbReference type="ARBA" id="ARBA00023002"/>
    </source>
</evidence>
<evidence type="ECO:0000256" key="1">
    <source>
        <dbReference type="ARBA" id="ARBA00007905"/>
    </source>
</evidence>
<name>A0A200IZU3_9ENTE</name>
<keyword evidence="10" id="KW-1185">Reference proteome</keyword>
<dbReference type="PANTHER" id="PTHR43827:SF3">
    <property type="entry name" value="NADP-DEPENDENT OXIDOREDUCTASE DOMAIN-CONTAINING PROTEIN"/>
    <property type="match status" value="1"/>
</dbReference>
<feature type="site" description="Lowers pKa of active site Tyr" evidence="6">
    <location>
        <position position="82"/>
    </location>
</feature>
<evidence type="ECO:0000256" key="6">
    <source>
        <dbReference type="PIRSR" id="PIRSR000097-3"/>
    </source>
</evidence>
<feature type="domain" description="NADP-dependent oxidoreductase" evidence="7">
    <location>
        <begin position="26"/>
        <end position="265"/>
    </location>
</feature>
<dbReference type="EMBL" id="CP147246">
    <property type="protein sequence ID" value="WYJ94585.1"/>
    <property type="molecule type" value="Genomic_DNA"/>
</dbReference>
<keyword evidence="3" id="KW-0560">Oxidoreductase</keyword>
<dbReference type="InterPro" id="IPR018170">
    <property type="entry name" value="Aldo/ket_reductase_CS"/>
</dbReference>
<gene>
    <name evidence="9" type="ORF">A5889_002098</name>
    <name evidence="8" type="ORF">A5889_002781</name>
</gene>
<keyword evidence="2" id="KW-0521">NADP</keyword>
<reference evidence="9" key="3">
    <citation type="submission" date="2024-03" db="EMBL/GenBank/DDBJ databases">
        <title>The Genome Sequence of Enterococcus sp. DIV0238c.</title>
        <authorList>
            <consortium name="The Broad Institute Genomics Platform"/>
            <consortium name="The Broad Institute Microbial Omics Core"/>
            <consortium name="The Broad Institute Genomic Center for Infectious Diseases"/>
            <person name="Earl A."/>
            <person name="Manson A."/>
            <person name="Gilmore M."/>
            <person name="Schwartman J."/>
            <person name="Shea T."/>
            <person name="Abouelleil A."/>
            <person name="Cao P."/>
            <person name="Chapman S."/>
            <person name="Cusick C."/>
            <person name="Young S."/>
            <person name="Neafsey D."/>
            <person name="Nusbaum C."/>
            <person name="Birren B."/>
        </authorList>
    </citation>
    <scope>NUCLEOTIDE SEQUENCE</scope>
    <source>
        <strain evidence="9">9D6_DIV0238</strain>
    </source>
</reference>
<comment type="similarity">
    <text evidence="1">Belongs to the aldo/keto reductase family.</text>
</comment>
<dbReference type="PROSITE" id="PS00063">
    <property type="entry name" value="ALDOKETO_REDUCTASE_3"/>
    <property type="match status" value="1"/>
</dbReference>
<evidence type="ECO:0000256" key="4">
    <source>
        <dbReference type="PIRSR" id="PIRSR000097-1"/>
    </source>
</evidence>
<proteinExistence type="inferred from homology"/>